<keyword evidence="5" id="KW-1185">Reference proteome</keyword>
<dbReference type="GO" id="GO:0003680">
    <property type="term" value="F:minor groove of adenine-thymine-rich DNA binding"/>
    <property type="evidence" value="ECO:0000318"/>
    <property type="project" value="GO_Central"/>
</dbReference>
<dbReference type="GO" id="GO:0005634">
    <property type="term" value="C:nucleus"/>
    <property type="evidence" value="ECO:0000318"/>
    <property type="project" value="GO_Central"/>
</dbReference>
<dbReference type="OrthoDB" id="782346at2759"/>
<reference evidence="5" key="1">
    <citation type="journal article" date="2016" name="Nature">
        <title>The genome of the seagrass Zostera marina reveals angiosperm adaptation to the sea.</title>
        <authorList>
            <person name="Olsen J.L."/>
            <person name="Rouze P."/>
            <person name="Verhelst B."/>
            <person name="Lin Y.-C."/>
            <person name="Bayer T."/>
            <person name="Collen J."/>
            <person name="Dattolo E."/>
            <person name="De Paoli E."/>
            <person name="Dittami S."/>
            <person name="Maumus F."/>
            <person name="Michel G."/>
            <person name="Kersting A."/>
            <person name="Lauritano C."/>
            <person name="Lohaus R."/>
            <person name="Toepel M."/>
            <person name="Tonon T."/>
            <person name="Vanneste K."/>
            <person name="Amirebrahimi M."/>
            <person name="Brakel J."/>
            <person name="Bostroem C."/>
            <person name="Chovatia M."/>
            <person name="Grimwood J."/>
            <person name="Jenkins J.W."/>
            <person name="Jueterbock A."/>
            <person name="Mraz A."/>
            <person name="Stam W.T."/>
            <person name="Tice H."/>
            <person name="Bornberg-Bauer E."/>
            <person name="Green P.J."/>
            <person name="Pearson G.A."/>
            <person name="Procaccini G."/>
            <person name="Duarte C.M."/>
            <person name="Schmutz J."/>
            <person name="Reusch T.B.H."/>
            <person name="Van de Peer Y."/>
        </authorList>
    </citation>
    <scope>NUCLEOTIDE SEQUENCE [LARGE SCALE GENOMIC DNA]</scope>
    <source>
        <strain evidence="5">cv. Finnish</strain>
    </source>
</reference>
<accession>A0A0K9PJK6</accession>
<feature type="domain" description="PPC" evidence="3">
    <location>
        <begin position="114"/>
        <end position="271"/>
    </location>
</feature>
<feature type="region of interest" description="Disordered" evidence="1">
    <location>
        <begin position="48"/>
        <end position="105"/>
    </location>
</feature>
<sequence length="336" mass="35614">MIFYDLGDMKSGQYVGSTSTAFQDYDYNQHGSDGERFLQNHKRGCHLNSVDDTETGDDSASPPHLLSDVKKQKKSDGNDGSSIEVVRRPRGRPLGSKNKPKPPVVITSESVDSHDVMRPHVLEISSGHDVGDTLARFARRRNVGVSVLAGNGIVSNITLRQPQSNTTSSSYSIPSVANSSSTFTFQGRFEILSISATFFPPAAMSVLPMGVGGMLSVSLAGSHGQIVGGAVAGPLVAAGTVTVIAATFQNPSFHRLPMEDTEISGDEEVGDGGEVLLLQQQPTHHQQQQQCHSGTGLAVGGEPSSCSSGLPMSVSCHLLSDIIWAPMARPPHPPPY</sequence>
<feature type="compositionally biased region" description="Low complexity" evidence="1">
    <location>
        <begin position="282"/>
        <end position="292"/>
    </location>
</feature>
<evidence type="ECO:0000256" key="1">
    <source>
        <dbReference type="SAM" id="MobiDB-lite"/>
    </source>
</evidence>
<keyword evidence="4" id="KW-0238">DNA-binding</keyword>
<dbReference type="OMA" id="INEPKAD"/>
<dbReference type="InterPro" id="IPR014476">
    <property type="entry name" value="AHL15-29"/>
</dbReference>
<dbReference type="AlphaFoldDB" id="A0A0K9PJK6"/>
<feature type="compositionally biased region" description="Basic and acidic residues" evidence="1">
    <location>
        <begin position="67"/>
        <end position="77"/>
    </location>
</feature>
<dbReference type="PROSITE" id="PS51742">
    <property type="entry name" value="PPC"/>
    <property type="match status" value="1"/>
</dbReference>
<dbReference type="PANTHER" id="PTHR31100">
    <property type="entry name" value="AT-HOOK MOTIF NUCLEAR-LOCALIZED PROTEIN 15"/>
    <property type="match status" value="1"/>
</dbReference>
<feature type="transmembrane region" description="Helical" evidence="2">
    <location>
        <begin position="226"/>
        <end position="248"/>
    </location>
</feature>
<protein>
    <submittedName>
        <fullName evidence="4">AT hook motif DNA-binding family protein</fullName>
    </submittedName>
</protein>
<dbReference type="Proteomes" id="UP000036987">
    <property type="component" value="Unassembled WGS sequence"/>
</dbReference>
<gene>
    <name evidence="4" type="ORF">ZOSMA_23G00940</name>
</gene>
<evidence type="ECO:0000259" key="3">
    <source>
        <dbReference type="PROSITE" id="PS51742"/>
    </source>
</evidence>
<proteinExistence type="predicted"/>
<evidence type="ECO:0000313" key="4">
    <source>
        <dbReference type="EMBL" id="KMZ68437.1"/>
    </source>
</evidence>
<keyword evidence="2" id="KW-1133">Transmembrane helix</keyword>
<dbReference type="Pfam" id="PF03479">
    <property type="entry name" value="PCC"/>
    <property type="match status" value="1"/>
</dbReference>
<dbReference type="InterPro" id="IPR005175">
    <property type="entry name" value="PPC_dom"/>
</dbReference>
<feature type="transmembrane region" description="Helical" evidence="2">
    <location>
        <begin position="198"/>
        <end position="220"/>
    </location>
</feature>
<keyword evidence="2" id="KW-0812">Transmembrane</keyword>
<comment type="caution">
    <text evidence="4">The sequence shown here is derived from an EMBL/GenBank/DDBJ whole genome shotgun (WGS) entry which is preliminary data.</text>
</comment>
<dbReference type="CDD" id="cd11378">
    <property type="entry name" value="DUF296"/>
    <property type="match status" value="1"/>
</dbReference>
<dbReference type="Gene3D" id="3.30.1330.80">
    <property type="entry name" value="Hypothetical protein, similar to alpha- acetolactate decarboxylase, domain 2"/>
    <property type="match status" value="1"/>
</dbReference>
<dbReference type="GO" id="GO:0003700">
    <property type="term" value="F:DNA-binding transcription factor activity"/>
    <property type="evidence" value="ECO:0000318"/>
    <property type="project" value="GO_Central"/>
</dbReference>
<name>A0A0K9PJK6_ZOSMR</name>
<organism evidence="4 5">
    <name type="scientific">Zostera marina</name>
    <name type="common">Eelgrass</name>
    <dbReference type="NCBI Taxonomy" id="29655"/>
    <lineage>
        <taxon>Eukaryota</taxon>
        <taxon>Viridiplantae</taxon>
        <taxon>Streptophyta</taxon>
        <taxon>Embryophyta</taxon>
        <taxon>Tracheophyta</taxon>
        <taxon>Spermatophyta</taxon>
        <taxon>Magnoliopsida</taxon>
        <taxon>Liliopsida</taxon>
        <taxon>Zosteraceae</taxon>
        <taxon>Zostera</taxon>
    </lineage>
</organism>
<dbReference type="PANTHER" id="PTHR31100:SF69">
    <property type="entry name" value="AT-HOOK MOTIF NUCLEAR-LOCALIZED PROTEIN 17-RELATED"/>
    <property type="match status" value="1"/>
</dbReference>
<dbReference type="EMBL" id="LFYR01000839">
    <property type="protein sequence ID" value="KMZ68437.1"/>
    <property type="molecule type" value="Genomic_DNA"/>
</dbReference>
<dbReference type="SUPFAM" id="SSF117856">
    <property type="entry name" value="AF0104/ALDC/Ptd012-like"/>
    <property type="match status" value="1"/>
</dbReference>
<evidence type="ECO:0000256" key="2">
    <source>
        <dbReference type="SAM" id="Phobius"/>
    </source>
</evidence>
<feature type="region of interest" description="Disordered" evidence="1">
    <location>
        <begin position="282"/>
        <end position="304"/>
    </location>
</feature>
<evidence type="ECO:0000313" key="5">
    <source>
        <dbReference type="Proteomes" id="UP000036987"/>
    </source>
</evidence>
<keyword evidence="2" id="KW-0472">Membrane</keyword>